<dbReference type="SMART" id="SM00382">
    <property type="entry name" value="AAA"/>
    <property type="match status" value="1"/>
</dbReference>
<dbReference type="EC" id="2.7.7.7" evidence="2"/>
<keyword evidence="5" id="KW-0235">DNA replication</keyword>
<feature type="compositionally biased region" description="Polar residues" evidence="13">
    <location>
        <begin position="409"/>
        <end position="428"/>
    </location>
</feature>
<dbReference type="Proteomes" id="UP000198625">
    <property type="component" value="Unassembled WGS sequence"/>
</dbReference>
<feature type="domain" description="AAA+ ATPase" evidence="14">
    <location>
        <begin position="37"/>
        <end position="179"/>
    </location>
</feature>
<dbReference type="InterPro" id="IPR027417">
    <property type="entry name" value="P-loop_NTPase"/>
</dbReference>
<dbReference type="AlphaFoldDB" id="A0A1H3NRQ8"/>
<dbReference type="Gene3D" id="3.40.50.300">
    <property type="entry name" value="P-loop containing nucleotide triphosphate hydrolases"/>
    <property type="match status" value="1"/>
</dbReference>
<dbReference type="PANTHER" id="PTHR11669">
    <property type="entry name" value="REPLICATION FACTOR C / DNA POLYMERASE III GAMMA-TAU SUBUNIT"/>
    <property type="match status" value="1"/>
</dbReference>
<keyword evidence="7" id="KW-0547">Nucleotide-binding</keyword>
<dbReference type="EMBL" id="FNQE01000011">
    <property type="protein sequence ID" value="SDY91370.1"/>
    <property type="molecule type" value="Genomic_DNA"/>
</dbReference>
<dbReference type="STRING" id="415015.SAMN05660462_01210"/>
<evidence type="ECO:0000256" key="1">
    <source>
        <dbReference type="ARBA" id="ARBA00006360"/>
    </source>
</evidence>
<evidence type="ECO:0000256" key="11">
    <source>
        <dbReference type="ARBA" id="ARBA00049244"/>
    </source>
</evidence>
<evidence type="ECO:0000256" key="4">
    <source>
        <dbReference type="ARBA" id="ARBA00022695"/>
    </source>
</evidence>
<evidence type="ECO:0000259" key="14">
    <source>
        <dbReference type="SMART" id="SM00382"/>
    </source>
</evidence>
<evidence type="ECO:0000313" key="15">
    <source>
        <dbReference type="EMBL" id="SDY91370.1"/>
    </source>
</evidence>
<dbReference type="RefSeq" id="WP_091728617.1">
    <property type="nucleotide sequence ID" value="NZ_FNQE01000011.1"/>
</dbReference>
<evidence type="ECO:0000256" key="12">
    <source>
        <dbReference type="SAM" id="Coils"/>
    </source>
</evidence>
<protein>
    <recommendedName>
        <fullName evidence="2">DNA-directed DNA polymerase</fullName>
        <ecNumber evidence="2">2.7.7.7</ecNumber>
    </recommendedName>
</protein>
<dbReference type="InterPro" id="IPR045085">
    <property type="entry name" value="HLD_clamp_pol_III_gamma_tau"/>
</dbReference>
<dbReference type="InterPro" id="IPR050238">
    <property type="entry name" value="DNA_Rep/Repair_Clamp_Loader"/>
</dbReference>
<gene>
    <name evidence="15" type="ORF">SAMN05660462_01210</name>
</gene>
<evidence type="ECO:0000313" key="16">
    <source>
        <dbReference type="Proteomes" id="UP000198625"/>
    </source>
</evidence>
<keyword evidence="9" id="KW-0067">ATP-binding</keyword>
<dbReference type="Pfam" id="PF22608">
    <property type="entry name" value="DNAX_ATPase_lid"/>
    <property type="match status" value="1"/>
</dbReference>
<keyword evidence="12" id="KW-0175">Coiled coil</keyword>
<dbReference type="CDD" id="cd18137">
    <property type="entry name" value="HLD_clamp_pol_III_gamma_tau"/>
    <property type="match status" value="1"/>
</dbReference>
<dbReference type="GO" id="GO:0009360">
    <property type="term" value="C:DNA polymerase III complex"/>
    <property type="evidence" value="ECO:0007669"/>
    <property type="project" value="InterPro"/>
</dbReference>
<accession>A0A1H3NRQ8</accession>
<dbReference type="PANTHER" id="PTHR11669:SF0">
    <property type="entry name" value="PROTEIN STICHEL-LIKE 2"/>
    <property type="match status" value="1"/>
</dbReference>
<dbReference type="InterPro" id="IPR022754">
    <property type="entry name" value="DNA_pol_III_gamma-3"/>
</dbReference>
<dbReference type="GO" id="GO:0003887">
    <property type="term" value="F:DNA-directed DNA polymerase activity"/>
    <property type="evidence" value="ECO:0007669"/>
    <property type="project" value="UniProtKB-KW"/>
</dbReference>
<dbReference type="OrthoDB" id="9810148at2"/>
<dbReference type="CDD" id="cd00009">
    <property type="entry name" value="AAA"/>
    <property type="match status" value="1"/>
</dbReference>
<feature type="coiled-coil region" evidence="12">
    <location>
        <begin position="360"/>
        <end position="387"/>
    </location>
</feature>
<name>A0A1H3NRQ8_9FIRM</name>
<dbReference type="Pfam" id="PF20964">
    <property type="entry name" value="DnaX_C"/>
    <property type="match status" value="1"/>
</dbReference>
<reference evidence="15 16" key="1">
    <citation type="submission" date="2016-10" db="EMBL/GenBank/DDBJ databases">
        <authorList>
            <person name="de Groot N.N."/>
        </authorList>
    </citation>
    <scope>NUCLEOTIDE SEQUENCE [LARGE SCALE GENOMIC DNA]</scope>
    <source>
        <strain evidence="15 16">DSM 21650</strain>
    </source>
</reference>
<evidence type="ECO:0000256" key="7">
    <source>
        <dbReference type="ARBA" id="ARBA00022741"/>
    </source>
</evidence>
<dbReference type="SUPFAM" id="SSF52540">
    <property type="entry name" value="P-loop containing nucleoside triphosphate hydrolases"/>
    <property type="match status" value="1"/>
</dbReference>
<keyword evidence="4" id="KW-0548">Nucleotidyltransferase</keyword>
<keyword evidence="16" id="KW-1185">Reference proteome</keyword>
<evidence type="ECO:0000256" key="10">
    <source>
        <dbReference type="ARBA" id="ARBA00022932"/>
    </source>
</evidence>
<keyword evidence="10" id="KW-0239">DNA-directed DNA polymerase</keyword>
<keyword evidence="8" id="KW-0862">Zinc</keyword>
<comment type="catalytic activity">
    <reaction evidence="11">
        <text>DNA(n) + a 2'-deoxyribonucleoside 5'-triphosphate = DNA(n+1) + diphosphate</text>
        <dbReference type="Rhea" id="RHEA:22508"/>
        <dbReference type="Rhea" id="RHEA-COMP:17339"/>
        <dbReference type="Rhea" id="RHEA-COMP:17340"/>
        <dbReference type="ChEBI" id="CHEBI:33019"/>
        <dbReference type="ChEBI" id="CHEBI:61560"/>
        <dbReference type="ChEBI" id="CHEBI:173112"/>
        <dbReference type="EC" id="2.7.7.7"/>
    </reaction>
</comment>
<dbReference type="Gene3D" id="1.20.272.10">
    <property type="match status" value="1"/>
</dbReference>
<organism evidence="15 16">
    <name type="scientific">Proteiniborus ethanoligenes</name>
    <dbReference type="NCBI Taxonomy" id="415015"/>
    <lineage>
        <taxon>Bacteria</taxon>
        <taxon>Bacillati</taxon>
        <taxon>Bacillota</taxon>
        <taxon>Clostridia</taxon>
        <taxon>Eubacteriales</taxon>
        <taxon>Proteiniborus</taxon>
    </lineage>
</organism>
<evidence type="ECO:0000256" key="6">
    <source>
        <dbReference type="ARBA" id="ARBA00022723"/>
    </source>
</evidence>
<dbReference type="Pfam" id="PF12169">
    <property type="entry name" value="DNA_pol3_gamma3"/>
    <property type="match status" value="1"/>
</dbReference>
<evidence type="ECO:0000256" key="3">
    <source>
        <dbReference type="ARBA" id="ARBA00022679"/>
    </source>
</evidence>
<proteinExistence type="inferred from homology"/>
<dbReference type="InterPro" id="IPR012763">
    <property type="entry name" value="DNA_pol_III_sug/sutau_N"/>
</dbReference>
<feature type="compositionally biased region" description="Basic and acidic residues" evidence="13">
    <location>
        <begin position="395"/>
        <end position="404"/>
    </location>
</feature>
<evidence type="ECO:0000256" key="8">
    <source>
        <dbReference type="ARBA" id="ARBA00022833"/>
    </source>
</evidence>
<dbReference type="Gene3D" id="1.10.8.60">
    <property type="match status" value="1"/>
</dbReference>
<comment type="similarity">
    <text evidence="1">Belongs to the DnaX/STICHEL family.</text>
</comment>
<dbReference type="FunFam" id="3.40.50.300:FF:000014">
    <property type="entry name" value="DNA polymerase III subunit gamma/tau"/>
    <property type="match status" value="1"/>
</dbReference>
<dbReference type="InterPro" id="IPR008921">
    <property type="entry name" value="DNA_pol3_clamp-load_cplx_C"/>
</dbReference>
<dbReference type="NCBIfam" id="NF004046">
    <property type="entry name" value="PRK05563.1"/>
    <property type="match status" value="1"/>
</dbReference>
<dbReference type="InterPro" id="IPR048448">
    <property type="entry name" value="DnaX-like_C"/>
</dbReference>
<evidence type="ECO:0000256" key="2">
    <source>
        <dbReference type="ARBA" id="ARBA00012417"/>
    </source>
</evidence>
<keyword evidence="6" id="KW-0479">Metal-binding</keyword>
<evidence type="ECO:0000256" key="5">
    <source>
        <dbReference type="ARBA" id="ARBA00022705"/>
    </source>
</evidence>
<dbReference type="GO" id="GO:0046872">
    <property type="term" value="F:metal ion binding"/>
    <property type="evidence" value="ECO:0007669"/>
    <property type="project" value="UniProtKB-KW"/>
</dbReference>
<feature type="region of interest" description="Disordered" evidence="13">
    <location>
        <begin position="388"/>
        <end position="430"/>
    </location>
</feature>
<dbReference type="SUPFAM" id="SSF48019">
    <property type="entry name" value="post-AAA+ oligomerization domain-like"/>
    <property type="match status" value="1"/>
</dbReference>
<keyword evidence="3" id="KW-0808">Transferase</keyword>
<evidence type="ECO:0000256" key="9">
    <source>
        <dbReference type="ARBA" id="ARBA00022840"/>
    </source>
</evidence>
<evidence type="ECO:0000256" key="13">
    <source>
        <dbReference type="SAM" id="MobiDB-lite"/>
    </source>
</evidence>
<dbReference type="GO" id="GO:0006261">
    <property type="term" value="P:DNA-templated DNA replication"/>
    <property type="evidence" value="ECO:0007669"/>
    <property type="project" value="TreeGrafter"/>
</dbReference>
<dbReference type="GO" id="GO:0005524">
    <property type="term" value="F:ATP binding"/>
    <property type="evidence" value="ECO:0007669"/>
    <property type="project" value="UniProtKB-KW"/>
</dbReference>
<sequence length="554" mass="62700">MAYQALYRRFRPMTFDHVMGQEHITTTLKNQINSNNISHAYLFSGTRGTGKTSTAKVFARAINCINNTDGNPCNECEACKGLLEETIMDVIEMDAASNTGVDDIRDLREKAKYPPSKCRYKVYIIDEVHMISKSAFNALLKTLEEPPKHLIFILATTEPQKLPATILSRCQRFDFKRISVKNIIKNMEVILEEIGVKAEEKGLNLIARNSDGAMRDALSLLDQCLSFSGDELTNNHVLSILGIVNNDIIYNIAESVIEKNTQKALELINDIDVNGKDINQFIKDLILHFRNLMVAKASNNLENIIDEPEEIIDRLKEQSNKIDINRIINILKILSDADAQCKWSSQPKIILEVSLIRMLNESSSLELRELMERVNTLEERLDKGNIDSNASLERQINKGAERRPIAPVENTSPDQDNQDTQTEASSDSMEIKDAANININMDTIIKEWNNILKAIKSERIALHALIMEGKPVGYKTGTLTIAFDEGFMFHKEAIDKTENKEIVEGIISKCLKANIKVKFIMSEDNLENNDDEQDKKLIQKVIDLFGEDLVEIEE</sequence>
<dbReference type="NCBIfam" id="TIGR02397">
    <property type="entry name" value="dnaX_nterm"/>
    <property type="match status" value="1"/>
</dbReference>
<dbReference type="Pfam" id="PF13177">
    <property type="entry name" value="DNA_pol3_delta2"/>
    <property type="match status" value="1"/>
</dbReference>
<dbReference type="GO" id="GO:0003677">
    <property type="term" value="F:DNA binding"/>
    <property type="evidence" value="ECO:0007669"/>
    <property type="project" value="InterPro"/>
</dbReference>
<dbReference type="InterPro" id="IPR003593">
    <property type="entry name" value="AAA+_ATPase"/>
</dbReference>